<dbReference type="EMBL" id="MLAW01000012">
    <property type="protein sequence ID" value="OJJ25888.1"/>
    <property type="molecule type" value="Genomic_DNA"/>
</dbReference>
<feature type="signal peptide" evidence="1">
    <location>
        <begin position="1"/>
        <end position="21"/>
    </location>
</feature>
<gene>
    <name evidence="2" type="ORF">BI308_09120</name>
</gene>
<accession>A0A1L9QTA0</accession>
<evidence type="ECO:0000256" key="1">
    <source>
        <dbReference type="SAM" id="SignalP"/>
    </source>
</evidence>
<evidence type="ECO:0008006" key="4">
    <source>
        <dbReference type="Google" id="ProtNLM"/>
    </source>
</evidence>
<organism evidence="2 3">
    <name type="scientific">Roseofilum reptotaenium AO1-A</name>
    <dbReference type="NCBI Taxonomy" id="1925591"/>
    <lineage>
        <taxon>Bacteria</taxon>
        <taxon>Bacillati</taxon>
        <taxon>Cyanobacteriota</taxon>
        <taxon>Cyanophyceae</taxon>
        <taxon>Desertifilales</taxon>
        <taxon>Desertifilaceae</taxon>
        <taxon>Roseofilum</taxon>
    </lineage>
</organism>
<keyword evidence="3" id="KW-1185">Reference proteome</keyword>
<dbReference type="InterPro" id="IPR013424">
    <property type="entry name" value="Ice-binding_C"/>
</dbReference>
<feature type="chain" id="PRO_5012928232" description="PEP-CTERM protein-sorting domain-containing protein" evidence="1">
    <location>
        <begin position="22"/>
        <end position="255"/>
    </location>
</feature>
<dbReference type="Proteomes" id="UP000183940">
    <property type="component" value="Unassembled WGS sequence"/>
</dbReference>
<evidence type="ECO:0000313" key="2">
    <source>
        <dbReference type="EMBL" id="OJJ25888.1"/>
    </source>
</evidence>
<reference evidence="2" key="1">
    <citation type="submission" date="2016-10" db="EMBL/GenBank/DDBJ databases">
        <title>CRISPR-Cas defence system in Roseofilum reptotaenium: evidence of a bacteriophage-cyanobacterium arms race in the coral black band disease.</title>
        <authorList>
            <person name="Buerger P."/>
            <person name="Wood-Charlson E.M."/>
            <person name="Weynberg K.D."/>
            <person name="Willis B."/>
            <person name="Van Oppen M.J."/>
        </authorList>
    </citation>
    <scope>NUCLEOTIDE SEQUENCE [LARGE SCALE GENOMIC DNA]</scope>
    <source>
        <strain evidence="2">AO1-A</strain>
    </source>
</reference>
<sequence>MNSLKTTALMFTGGCLSLCVAASPVQSLQLHFQSPDGQTSADLLFGDHVTFGNSYVGPMGIELYQDPTKDPIDSFLKGESHRVYYHNGSLDPYLASHFRNNKPGKCDTRQCLLPLNSVYYGSLHSTPSTAVITQSNGQWHFHTAMGSSWKANKSSPYPTYSMGLFRLSLNCASDLLSCVGSSGTMRMFASSSQHLWYEGPMKFVGFTNSTPTPTPNPIPVPTPTPTPDPTRIPEPSVVLGLLFLSGLGLLKKRRM</sequence>
<comment type="caution">
    <text evidence="2">The sequence shown here is derived from an EMBL/GenBank/DDBJ whole genome shotgun (WGS) entry which is preliminary data.</text>
</comment>
<protein>
    <recommendedName>
        <fullName evidence="4">PEP-CTERM protein-sorting domain-containing protein</fullName>
    </recommendedName>
</protein>
<dbReference type="AlphaFoldDB" id="A0A1L9QTA0"/>
<keyword evidence="1" id="KW-0732">Signal</keyword>
<name>A0A1L9QTA0_9CYAN</name>
<dbReference type="STRING" id="1925591.BI308_09120"/>
<dbReference type="NCBIfam" id="TIGR02595">
    <property type="entry name" value="PEP_CTERM"/>
    <property type="match status" value="1"/>
</dbReference>
<proteinExistence type="predicted"/>
<evidence type="ECO:0000313" key="3">
    <source>
        <dbReference type="Proteomes" id="UP000183940"/>
    </source>
</evidence>